<organism evidence="4 5">
    <name type="scientific">Aphanomyces stellatus</name>
    <dbReference type="NCBI Taxonomy" id="120398"/>
    <lineage>
        <taxon>Eukaryota</taxon>
        <taxon>Sar</taxon>
        <taxon>Stramenopiles</taxon>
        <taxon>Oomycota</taxon>
        <taxon>Saprolegniomycetes</taxon>
        <taxon>Saprolegniales</taxon>
        <taxon>Verrucalvaceae</taxon>
        <taxon>Aphanomyces</taxon>
    </lineage>
</organism>
<proteinExistence type="predicted"/>
<dbReference type="EMBL" id="CAADRA010006010">
    <property type="protein sequence ID" value="VFT93578.1"/>
    <property type="molecule type" value="Genomic_DNA"/>
</dbReference>
<name>A0A485L874_9STRA</name>
<feature type="region of interest" description="Disordered" evidence="1">
    <location>
        <begin position="796"/>
        <end position="836"/>
    </location>
</feature>
<evidence type="ECO:0000313" key="4">
    <source>
        <dbReference type="EMBL" id="VFT93578.1"/>
    </source>
</evidence>
<feature type="compositionally biased region" description="Low complexity" evidence="1">
    <location>
        <begin position="898"/>
        <end position="910"/>
    </location>
</feature>
<evidence type="ECO:0000313" key="3">
    <source>
        <dbReference type="EMBL" id="KAF0692046.1"/>
    </source>
</evidence>
<sequence length="965" mass="104620">MKRSSLFPTSLAIVSTSFGGRQLAAMAMPTKTISLPFQQVYATSTDSAPSYPSAVDYYMLHTKSSSMTHGWLSAKSCSYPQEIGLVLSSRAYVKSIRLVTHSLYAPTKVDIFTGDDTTTTSTATAGTPHELNLYFSTNCQSLCAVEWQCDDATNPAGPIDTRVDVHEPFHVLKLMLDAPRVGSNLYHQVTILDIELLGIPLQSTMSPTMTSLPFVNNMDEKAKRDVQQALLDSGVPLELLGDLIESNQVDAYTAKAIAHAAAVKTACVDGEDYVHAKQLTAHMTILTDVGKHLHALVGLKSDAIAREDYDAALVYHHQVEALQATREAAIAATFQVCQASQVGPIKTDENEPRPPPHEPTTAVDTIFDVAIQRWLREERVVGVGLRGPAANNASSTTTAMPTQSRQDLLDRMFGRVFVACAGCHLWNVRRACVETAEQFVAVLVHVFDIETLYEMYDVLLQRLLADERTIPVALSLLQLVRTVYEQRPSSSPTATTFGTPTVRRGVLRPGIHGTVRAIFHYCCRFNTLLREDCVRTMRFLAQQPHIAELVLESTWALTKEHPPTAFELVLGLKFLQDELQTWSGLRLMQAKDAPPGLWVEMEAFMKRKADDANVDVSGTALEVLALLRAVQLDATVPVLIESASSSSSLLEAHVPLFRRFPFPATEESLLVQQAETYATQANLPTQLRTYVLDAPTLEGFDQFQALKKGTVAFVGTVEARTEDVVEQPAMVVQAYESLPDTATNDGGTTWQESTRVRAVASETTQLNAEHGSVPAAHIPSSRDPVAAAPIALAQPQHTALPADTTSSSPRTHVEHEKRGHPSARIHDAGTGNSTVPTLATTVASLPANSPVGTAEFPPPAVGPLPLVVDKPSTPSKQPKLMAGAKKNQVTPTTAEPNQTQTQSTPQTQVTPRSARQTIDTLQVVAEAAKKFDGVAERKSVVAAGQKQETVPATPPPEDKKGCVVS</sequence>
<dbReference type="OrthoDB" id="66599at2759"/>
<dbReference type="InterPro" id="IPR052607">
    <property type="entry name" value="CEP104-like"/>
</dbReference>
<evidence type="ECO:0000313" key="5">
    <source>
        <dbReference type="Proteomes" id="UP000332933"/>
    </source>
</evidence>
<dbReference type="Pfam" id="PF21038">
    <property type="entry name" value="CEP104_N"/>
    <property type="match status" value="1"/>
</dbReference>
<dbReference type="PANTHER" id="PTHR13371:SF0">
    <property type="entry name" value="CENTROSOMAL PROTEIN OF 104 KDA"/>
    <property type="match status" value="1"/>
</dbReference>
<feature type="region of interest" description="Disordered" evidence="1">
    <location>
        <begin position="933"/>
        <end position="965"/>
    </location>
</feature>
<dbReference type="PANTHER" id="PTHR13371">
    <property type="entry name" value="GLYCINE-, GLUTAMATE-, THIENYLCYCLOHEXYLPIPERIDINE-BINDING PROTEIN"/>
    <property type="match status" value="1"/>
</dbReference>
<keyword evidence="5" id="KW-1185">Reference proteome</keyword>
<feature type="compositionally biased region" description="Basic and acidic residues" evidence="1">
    <location>
        <begin position="956"/>
        <end position="965"/>
    </location>
</feature>
<dbReference type="Proteomes" id="UP000332933">
    <property type="component" value="Unassembled WGS sequence"/>
</dbReference>
<feature type="compositionally biased region" description="Polar residues" evidence="1">
    <location>
        <begin position="887"/>
        <end position="897"/>
    </location>
</feature>
<dbReference type="AlphaFoldDB" id="A0A485L874"/>
<accession>A0A485L874</accession>
<dbReference type="GO" id="GO:0005929">
    <property type="term" value="C:cilium"/>
    <property type="evidence" value="ECO:0007669"/>
    <property type="project" value="TreeGrafter"/>
</dbReference>
<reference evidence="3" key="2">
    <citation type="submission" date="2019-06" db="EMBL/GenBank/DDBJ databases">
        <title>Genomics analysis of Aphanomyces spp. identifies a new class of oomycete effector associated with host adaptation.</title>
        <authorList>
            <person name="Gaulin E."/>
        </authorList>
    </citation>
    <scope>NUCLEOTIDE SEQUENCE</scope>
    <source>
        <strain evidence="3">CBS 578.67</strain>
    </source>
</reference>
<dbReference type="EMBL" id="VJMH01005989">
    <property type="protein sequence ID" value="KAF0692046.1"/>
    <property type="molecule type" value="Genomic_DNA"/>
</dbReference>
<gene>
    <name evidence="4" type="primary">Aste57867_16813</name>
    <name evidence="3" type="ORF">As57867_016755</name>
    <name evidence="4" type="ORF">ASTE57867_16813</name>
</gene>
<protein>
    <submittedName>
        <fullName evidence="4">Aste57867_16813 protein</fullName>
    </submittedName>
</protein>
<dbReference type="InterPro" id="IPR048739">
    <property type="entry name" value="CEP104_N"/>
</dbReference>
<reference evidence="4 5" key="1">
    <citation type="submission" date="2019-03" db="EMBL/GenBank/DDBJ databases">
        <authorList>
            <person name="Gaulin E."/>
            <person name="Dumas B."/>
        </authorList>
    </citation>
    <scope>NUCLEOTIDE SEQUENCE [LARGE SCALE GENOMIC DNA]</scope>
    <source>
        <strain evidence="4">CBS 568.67</strain>
    </source>
</reference>
<feature type="compositionally biased region" description="Basic and acidic residues" evidence="1">
    <location>
        <begin position="811"/>
        <end position="827"/>
    </location>
</feature>
<evidence type="ECO:0000259" key="2">
    <source>
        <dbReference type="Pfam" id="PF21038"/>
    </source>
</evidence>
<feature type="region of interest" description="Disordered" evidence="1">
    <location>
        <begin position="865"/>
        <end position="915"/>
    </location>
</feature>
<evidence type="ECO:0000256" key="1">
    <source>
        <dbReference type="SAM" id="MobiDB-lite"/>
    </source>
</evidence>
<feature type="domain" description="Centrosomal protein CEP104 N-terminal" evidence="2">
    <location>
        <begin position="70"/>
        <end position="198"/>
    </location>
</feature>